<accession>A0A245ZK42</accession>
<dbReference type="PANTHER" id="PTHR43391:SF82">
    <property type="entry name" value="OXIDOREDUCTASE SADH-RELATED"/>
    <property type="match status" value="1"/>
</dbReference>
<evidence type="ECO:0000313" key="4">
    <source>
        <dbReference type="EMBL" id="OWK30096.1"/>
    </source>
</evidence>
<dbReference type="AlphaFoldDB" id="A0A245ZK42"/>
<evidence type="ECO:0000313" key="5">
    <source>
        <dbReference type="Proteomes" id="UP000197290"/>
    </source>
</evidence>
<proteinExistence type="inferred from homology"/>
<dbReference type="GO" id="GO:0055041">
    <property type="term" value="F:cyclopentanol dehydrogenase activity"/>
    <property type="evidence" value="ECO:0007669"/>
    <property type="project" value="UniProtKB-EC"/>
</dbReference>
<dbReference type="EC" id="1.1.1.163" evidence="4"/>
<name>A0A245ZK42_9SPHN</name>
<dbReference type="Proteomes" id="UP000197290">
    <property type="component" value="Unassembled WGS sequence"/>
</dbReference>
<protein>
    <submittedName>
        <fullName evidence="4">Cyclopentanol dehydrogenase</fullName>
        <ecNumber evidence="4">1.1.1.163</ecNumber>
    </submittedName>
</protein>
<dbReference type="PRINTS" id="PR00080">
    <property type="entry name" value="SDRFAMILY"/>
</dbReference>
<dbReference type="Gene3D" id="3.40.50.720">
    <property type="entry name" value="NAD(P)-binding Rossmann-like Domain"/>
    <property type="match status" value="1"/>
</dbReference>
<gene>
    <name evidence="4" type="primary">cpnA_2</name>
    <name evidence="4" type="ORF">SPDO_17770</name>
</gene>
<sequence>MSGVANGRKAIFITGAASGMGLETARLFAREGWFVGGVDVNRAGLAALEEELGAENCLIQQLDVTDRDAYAAALERFAGASGGRLDILYNNAGIGRGGPFADQPWADVLAVVKVNFIGVLTGIHLAIPLLKATPGSLCFTTSSSSATYGMPMIAVYSATKHAVKGLTEALAIELKPFGVRVADVLPALIDTPILPEGAAAAAPKTGVFRAIPPREVAETVWEAYHSDTLHWYVPRELVALDHRATLHPEQTRDEMAAGTLFATIDAQIGATAG</sequence>
<dbReference type="PANTHER" id="PTHR43391">
    <property type="entry name" value="RETINOL DEHYDROGENASE-RELATED"/>
    <property type="match status" value="1"/>
</dbReference>
<keyword evidence="5" id="KW-1185">Reference proteome</keyword>
<dbReference type="NCBIfam" id="NF006123">
    <property type="entry name" value="PRK08267.1"/>
    <property type="match status" value="1"/>
</dbReference>
<dbReference type="InterPro" id="IPR020904">
    <property type="entry name" value="Sc_DH/Rdtase_CS"/>
</dbReference>
<evidence type="ECO:0000256" key="2">
    <source>
        <dbReference type="ARBA" id="ARBA00023002"/>
    </source>
</evidence>
<comment type="similarity">
    <text evidence="1 3">Belongs to the short-chain dehydrogenases/reductases (SDR) family.</text>
</comment>
<dbReference type="InterPro" id="IPR036291">
    <property type="entry name" value="NAD(P)-bd_dom_sf"/>
</dbReference>
<comment type="caution">
    <text evidence="4">The sequence shown here is derived from an EMBL/GenBank/DDBJ whole genome shotgun (WGS) entry which is preliminary data.</text>
</comment>
<dbReference type="PRINTS" id="PR00081">
    <property type="entry name" value="GDHRDH"/>
</dbReference>
<dbReference type="InterPro" id="IPR002347">
    <property type="entry name" value="SDR_fam"/>
</dbReference>
<dbReference type="RefSeq" id="WP_245829335.1">
    <property type="nucleotide sequence ID" value="NZ_NBBI01000003.1"/>
</dbReference>
<reference evidence="4 5" key="1">
    <citation type="submission" date="2017-03" db="EMBL/GenBank/DDBJ databases">
        <title>Genome sequence of Sphingomonas dokdonensis DSM 21029.</title>
        <authorList>
            <person name="Poehlein A."/>
            <person name="Wuebbeler J.H."/>
            <person name="Steinbuechel A."/>
            <person name="Daniel R."/>
        </authorList>
    </citation>
    <scope>NUCLEOTIDE SEQUENCE [LARGE SCALE GENOMIC DNA]</scope>
    <source>
        <strain evidence="4 5">DSM 21029</strain>
    </source>
</reference>
<dbReference type="PROSITE" id="PS00061">
    <property type="entry name" value="ADH_SHORT"/>
    <property type="match status" value="1"/>
</dbReference>
<organism evidence="4 5">
    <name type="scientific">Sphingomonas dokdonensis</name>
    <dbReference type="NCBI Taxonomy" id="344880"/>
    <lineage>
        <taxon>Bacteria</taxon>
        <taxon>Pseudomonadati</taxon>
        <taxon>Pseudomonadota</taxon>
        <taxon>Alphaproteobacteria</taxon>
        <taxon>Sphingomonadales</taxon>
        <taxon>Sphingomonadaceae</taxon>
        <taxon>Sphingomonas</taxon>
    </lineage>
</organism>
<dbReference type="Pfam" id="PF00106">
    <property type="entry name" value="adh_short"/>
    <property type="match status" value="1"/>
</dbReference>
<evidence type="ECO:0000256" key="3">
    <source>
        <dbReference type="RuleBase" id="RU000363"/>
    </source>
</evidence>
<dbReference type="EMBL" id="NBBI01000003">
    <property type="protein sequence ID" value="OWK30096.1"/>
    <property type="molecule type" value="Genomic_DNA"/>
</dbReference>
<dbReference type="SUPFAM" id="SSF51735">
    <property type="entry name" value="NAD(P)-binding Rossmann-fold domains"/>
    <property type="match status" value="1"/>
</dbReference>
<keyword evidence="2 4" id="KW-0560">Oxidoreductase</keyword>
<evidence type="ECO:0000256" key="1">
    <source>
        <dbReference type="ARBA" id="ARBA00006484"/>
    </source>
</evidence>